<keyword evidence="4" id="KW-0238">DNA-binding</keyword>
<dbReference type="Pfam" id="PF00847">
    <property type="entry name" value="AP2"/>
    <property type="match status" value="1"/>
</dbReference>
<evidence type="ECO:0000256" key="4">
    <source>
        <dbReference type="ARBA" id="ARBA00023125"/>
    </source>
</evidence>
<reference evidence="11" key="2">
    <citation type="submission" date="2025-08" db="UniProtKB">
        <authorList>
            <consortium name="RefSeq"/>
        </authorList>
    </citation>
    <scope>IDENTIFICATION</scope>
    <source>
        <tissue evidence="11">Leaves</tissue>
    </source>
</reference>
<evidence type="ECO:0000256" key="5">
    <source>
        <dbReference type="ARBA" id="ARBA00023159"/>
    </source>
</evidence>
<dbReference type="GO" id="GO:0005634">
    <property type="term" value="C:nucleus"/>
    <property type="evidence" value="ECO:0007669"/>
    <property type="project" value="UniProtKB-SubCell"/>
</dbReference>
<evidence type="ECO:0000256" key="2">
    <source>
        <dbReference type="ARBA" id="ARBA00022821"/>
    </source>
</evidence>
<evidence type="ECO:0000256" key="8">
    <source>
        <dbReference type="ARBA" id="ARBA00024343"/>
    </source>
</evidence>
<evidence type="ECO:0000313" key="11">
    <source>
        <dbReference type="RefSeq" id="XP_027093339.1"/>
    </source>
</evidence>
<dbReference type="AlphaFoldDB" id="A0A6P6US02"/>
<keyword evidence="2" id="KW-0611">Plant defense</keyword>
<dbReference type="GO" id="GO:0003700">
    <property type="term" value="F:DNA-binding transcription factor activity"/>
    <property type="evidence" value="ECO:0007669"/>
    <property type="project" value="InterPro"/>
</dbReference>
<dbReference type="GO" id="GO:0003677">
    <property type="term" value="F:DNA binding"/>
    <property type="evidence" value="ECO:0007669"/>
    <property type="project" value="UniProtKB-KW"/>
</dbReference>
<keyword evidence="10" id="KW-1185">Reference proteome</keyword>
<accession>A0A6P6US02</accession>
<evidence type="ECO:0000256" key="7">
    <source>
        <dbReference type="ARBA" id="ARBA00023242"/>
    </source>
</evidence>
<dbReference type="OrthoDB" id="688329at2759"/>
<dbReference type="InterPro" id="IPR051032">
    <property type="entry name" value="AP2/ERF_TF_ERF_subfamily"/>
</dbReference>
<comment type="subcellular location">
    <subcellularLocation>
        <location evidence="1">Nucleus</location>
    </subcellularLocation>
</comment>
<dbReference type="Proteomes" id="UP001652660">
    <property type="component" value="Chromosome 10c"/>
</dbReference>
<feature type="domain" description="AP2/ERF" evidence="9">
    <location>
        <begin position="15"/>
        <end position="73"/>
    </location>
</feature>
<dbReference type="FunFam" id="3.30.730.10:FF:000001">
    <property type="entry name" value="Ethylene-responsive transcription factor 2"/>
    <property type="match status" value="1"/>
</dbReference>
<dbReference type="PRINTS" id="PR00367">
    <property type="entry name" value="ETHRSPELEMNT"/>
</dbReference>
<organism evidence="10 11">
    <name type="scientific">Coffea arabica</name>
    <name type="common">Arabian coffee</name>
    <dbReference type="NCBI Taxonomy" id="13443"/>
    <lineage>
        <taxon>Eukaryota</taxon>
        <taxon>Viridiplantae</taxon>
        <taxon>Streptophyta</taxon>
        <taxon>Embryophyta</taxon>
        <taxon>Tracheophyta</taxon>
        <taxon>Spermatophyta</taxon>
        <taxon>Magnoliopsida</taxon>
        <taxon>eudicotyledons</taxon>
        <taxon>Gunneridae</taxon>
        <taxon>Pentapetalae</taxon>
        <taxon>asterids</taxon>
        <taxon>lamiids</taxon>
        <taxon>Gentianales</taxon>
        <taxon>Rubiaceae</taxon>
        <taxon>Ixoroideae</taxon>
        <taxon>Gardenieae complex</taxon>
        <taxon>Bertiereae - Coffeeae clade</taxon>
        <taxon>Coffeeae</taxon>
        <taxon>Coffea</taxon>
    </lineage>
</organism>
<dbReference type="SUPFAM" id="SSF54171">
    <property type="entry name" value="DNA-binding domain"/>
    <property type="match status" value="1"/>
</dbReference>
<sequence>MESNNVKKKVGTPSVYRGVRKRKWGKWVSEIREPAGDKRRIWLGSFDTPEMAAAAYDTAAFHLRGQAAQLNFPHLVDYLPSPASSSVEDMRLAAHEGSLLLKKSIGDQHNYDDQAAAGIPVTVVDYAAQPVTVGLSQREIQAIHDLPLESPNYNMWMEMTSGSKFLGDPVIFPGDYDHEMTDYVEVPDDSLWNH</sequence>
<name>A0A6P6US02_COFAR</name>
<comment type="similarity">
    <text evidence="8">Belongs to the AP2/ERF transcription factor family. ERF subfamily.</text>
</comment>
<dbReference type="PANTHER" id="PTHR31985:SF111">
    <property type="entry name" value="ETHYLENE-RESPONSIVE TRANSCRIPTION FACTOR ERF021"/>
    <property type="match status" value="1"/>
</dbReference>
<dbReference type="CDD" id="cd00018">
    <property type="entry name" value="AP2"/>
    <property type="match status" value="1"/>
</dbReference>
<reference evidence="10" key="1">
    <citation type="journal article" date="2025" name="Foods">
        <title>Unveiling the Microbial Signatures of Arabica Coffee Cherries: Insights into Ripeness Specific Diversity, Functional Traits, and Implications for Quality and Safety.</title>
        <authorList>
            <consortium name="RefSeq"/>
            <person name="Tenea G.N."/>
            <person name="Cifuentes V."/>
            <person name="Reyes P."/>
            <person name="Cevallos-Vallejos M."/>
        </authorList>
    </citation>
    <scope>NUCLEOTIDE SEQUENCE [LARGE SCALE GENOMIC DNA]</scope>
</reference>
<protein>
    <submittedName>
        <fullName evidence="11">Ethylene-responsive transcription factor ERF021-like</fullName>
    </submittedName>
</protein>
<keyword evidence="6" id="KW-0804">Transcription</keyword>
<gene>
    <name evidence="11" type="primary">LOC113713754</name>
</gene>
<dbReference type="GO" id="GO:0006952">
    <property type="term" value="P:defense response"/>
    <property type="evidence" value="ECO:0007669"/>
    <property type="project" value="UniProtKB-KW"/>
</dbReference>
<proteinExistence type="inferred from homology"/>
<dbReference type="Gene3D" id="3.30.730.10">
    <property type="entry name" value="AP2/ERF domain"/>
    <property type="match status" value="1"/>
</dbReference>
<dbReference type="SMART" id="SM00380">
    <property type="entry name" value="AP2"/>
    <property type="match status" value="1"/>
</dbReference>
<dbReference type="GeneID" id="113713754"/>
<evidence type="ECO:0000256" key="1">
    <source>
        <dbReference type="ARBA" id="ARBA00004123"/>
    </source>
</evidence>
<evidence type="ECO:0000259" key="9">
    <source>
        <dbReference type="PROSITE" id="PS51032"/>
    </source>
</evidence>
<dbReference type="RefSeq" id="XP_027093339.1">
    <property type="nucleotide sequence ID" value="XM_027237538.2"/>
</dbReference>
<evidence type="ECO:0000313" key="10">
    <source>
        <dbReference type="Proteomes" id="UP001652660"/>
    </source>
</evidence>
<dbReference type="InterPro" id="IPR001471">
    <property type="entry name" value="AP2/ERF_dom"/>
</dbReference>
<keyword evidence="7" id="KW-0539">Nucleus</keyword>
<dbReference type="InterPro" id="IPR016177">
    <property type="entry name" value="DNA-bd_dom_sf"/>
</dbReference>
<keyword evidence="3" id="KW-0805">Transcription regulation</keyword>
<dbReference type="InterPro" id="IPR036955">
    <property type="entry name" value="AP2/ERF_dom_sf"/>
</dbReference>
<evidence type="ECO:0000256" key="6">
    <source>
        <dbReference type="ARBA" id="ARBA00023163"/>
    </source>
</evidence>
<dbReference type="PANTHER" id="PTHR31985">
    <property type="entry name" value="ETHYLENE-RESPONSIVE TRANSCRIPTION FACTOR ERF042-RELATED"/>
    <property type="match status" value="1"/>
</dbReference>
<keyword evidence="5" id="KW-0010">Activator</keyword>
<evidence type="ECO:0000256" key="3">
    <source>
        <dbReference type="ARBA" id="ARBA00023015"/>
    </source>
</evidence>
<dbReference type="PROSITE" id="PS51032">
    <property type="entry name" value="AP2_ERF"/>
    <property type="match status" value="1"/>
</dbReference>